<evidence type="ECO:0000256" key="1">
    <source>
        <dbReference type="PROSITE-ProRule" id="PRU01211"/>
    </source>
</evidence>
<evidence type="ECO:0000259" key="2">
    <source>
        <dbReference type="PROSITE" id="PS51864"/>
    </source>
</evidence>
<proteinExistence type="predicted"/>
<dbReference type="AlphaFoldDB" id="A0A2J8XFX3"/>
<gene>
    <name evidence="3" type="ORF">CR201_G0002158</name>
</gene>
<sequence>MDQDIFDINEGLGLDLFEGDIRLDRAQIRNSIIGEKYRWPHTIPYVLEDSLEMNAKGVILNAFERYRLKTCIDFKPWAGETNYISVFKGSGCWSSVGNMQVGKQELSIGANCDR</sequence>
<dbReference type="Gene3D" id="3.40.390.10">
    <property type="entry name" value="Collagenase (Catalytic Domain)"/>
    <property type="match status" value="1"/>
</dbReference>
<name>A0A2J8XFX3_PONAB</name>
<dbReference type="GO" id="GO:0006508">
    <property type="term" value="P:proteolysis"/>
    <property type="evidence" value="ECO:0007669"/>
    <property type="project" value="InterPro"/>
</dbReference>
<feature type="domain" description="Peptidase M12A" evidence="2">
    <location>
        <begin position="30"/>
        <end position="114"/>
    </location>
</feature>
<accession>A0A2J8XFX3</accession>
<dbReference type="GO" id="GO:0004222">
    <property type="term" value="F:metalloendopeptidase activity"/>
    <property type="evidence" value="ECO:0007669"/>
    <property type="project" value="InterPro"/>
</dbReference>
<comment type="caution">
    <text evidence="3">The sequence shown here is derived from an EMBL/GenBank/DDBJ whole genome shotgun (WGS) entry which is preliminary data.</text>
</comment>
<dbReference type="PANTHER" id="PTHR10127">
    <property type="entry name" value="DISCOIDIN, CUB, EGF, LAMININ , AND ZINC METALLOPROTEASE DOMAIN CONTAINING"/>
    <property type="match status" value="1"/>
</dbReference>
<protein>
    <submittedName>
        <fullName evidence="3">MEP1B isoform 3</fullName>
    </submittedName>
</protein>
<dbReference type="PROSITE" id="PS51864">
    <property type="entry name" value="ASTACIN"/>
    <property type="match status" value="1"/>
</dbReference>
<dbReference type="InterPro" id="IPR001506">
    <property type="entry name" value="Peptidase_M12A"/>
</dbReference>
<dbReference type="InterPro" id="IPR024079">
    <property type="entry name" value="MetalloPept_cat_dom_sf"/>
</dbReference>
<reference evidence="3" key="1">
    <citation type="submission" date="2017-12" db="EMBL/GenBank/DDBJ databases">
        <title>High-resolution comparative analysis of great ape genomes.</title>
        <authorList>
            <person name="Pollen A."/>
            <person name="Hastie A."/>
            <person name="Hormozdiari F."/>
            <person name="Dougherty M."/>
            <person name="Liu R."/>
            <person name="Chaisson M."/>
            <person name="Hoppe E."/>
            <person name="Hill C."/>
            <person name="Pang A."/>
            <person name="Hillier L."/>
            <person name="Baker C."/>
            <person name="Armstrong J."/>
            <person name="Shendure J."/>
            <person name="Paten B."/>
            <person name="Wilson R."/>
            <person name="Chao H."/>
            <person name="Schneider V."/>
            <person name="Ventura M."/>
            <person name="Kronenberg Z."/>
            <person name="Murali S."/>
            <person name="Gordon D."/>
            <person name="Cantsilieris S."/>
            <person name="Munson K."/>
            <person name="Nelson B."/>
            <person name="Raja A."/>
            <person name="Underwood J."/>
            <person name="Diekhans M."/>
            <person name="Fiddes I."/>
            <person name="Haussler D."/>
            <person name="Eichler E."/>
        </authorList>
    </citation>
    <scope>NUCLEOTIDE SEQUENCE [LARGE SCALE GENOMIC DNA]</scope>
    <source>
        <strain evidence="3">Susie</strain>
    </source>
</reference>
<evidence type="ECO:0000313" key="3">
    <source>
        <dbReference type="EMBL" id="PNJ80923.1"/>
    </source>
</evidence>
<comment type="caution">
    <text evidence="1">Lacks conserved residue(s) required for the propagation of feature annotation.</text>
</comment>
<dbReference type="SUPFAM" id="SSF55486">
    <property type="entry name" value="Metalloproteases ('zincins'), catalytic domain"/>
    <property type="match status" value="1"/>
</dbReference>
<dbReference type="Pfam" id="PF01400">
    <property type="entry name" value="Astacin"/>
    <property type="match status" value="1"/>
</dbReference>
<feature type="non-terminal residue" evidence="3">
    <location>
        <position position="114"/>
    </location>
</feature>
<dbReference type="PANTHER" id="PTHR10127:SF814">
    <property type="entry name" value="MEPRIN A SUBUNIT BETA"/>
    <property type="match status" value="1"/>
</dbReference>
<dbReference type="EMBL" id="NDHI03003366">
    <property type="protein sequence ID" value="PNJ80923.1"/>
    <property type="molecule type" value="Genomic_DNA"/>
</dbReference>
<organism evidence="3">
    <name type="scientific">Pongo abelii</name>
    <name type="common">Sumatran orangutan</name>
    <name type="synonym">Pongo pygmaeus abelii</name>
    <dbReference type="NCBI Taxonomy" id="9601"/>
    <lineage>
        <taxon>Eukaryota</taxon>
        <taxon>Metazoa</taxon>
        <taxon>Chordata</taxon>
        <taxon>Craniata</taxon>
        <taxon>Vertebrata</taxon>
        <taxon>Euteleostomi</taxon>
        <taxon>Mammalia</taxon>
        <taxon>Eutheria</taxon>
        <taxon>Euarchontoglires</taxon>
        <taxon>Primates</taxon>
        <taxon>Haplorrhini</taxon>
        <taxon>Catarrhini</taxon>
        <taxon>Hominidae</taxon>
        <taxon>Pongo</taxon>
    </lineage>
</organism>